<evidence type="ECO:0000259" key="8">
    <source>
        <dbReference type="SMART" id="SM00849"/>
    </source>
</evidence>
<dbReference type="InterPro" id="IPR001279">
    <property type="entry name" value="Metallo-B-lactamas"/>
</dbReference>
<evidence type="ECO:0000256" key="1">
    <source>
        <dbReference type="ARBA" id="ARBA00001623"/>
    </source>
</evidence>
<dbReference type="InterPro" id="IPR035680">
    <property type="entry name" value="Clx_II_MBL"/>
</dbReference>
<dbReference type="NCBIfam" id="TIGR03413">
    <property type="entry name" value="GSH_gloB"/>
    <property type="match status" value="1"/>
</dbReference>
<accession>A0ABT8A9R1</accession>
<keyword evidence="10" id="KW-1185">Reference proteome</keyword>
<evidence type="ECO:0000313" key="10">
    <source>
        <dbReference type="Proteomes" id="UP001529369"/>
    </source>
</evidence>
<feature type="binding site" evidence="7">
    <location>
        <position position="56"/>
    </location>
    <ligand>
        <name>Zn(2+)</name>
        <dbReference type="ChEBI" id="CHEBI:29105"/>
        <label>1</label>
    </ligand>
</feature>
<evidence type="ECO:0000256" key="5">
    <source>
        <dbReference type="ARBA" id="ARBA00022801"/>
    </source>
</evidence>
<keyword evidence="4 7" id="KW-0479">Metal-binding</keyword>
<evidence type="ECO:0000256" key="3">
    <source>
        <dbReference type="ARBA" id="ARBA00006759"/>
    </source>
</evidence>
<name>A0ABT8A9R1_9PROT</name>
<evidence type="ECO:0000256" key="2">
    <source>
        <dbReference type="ARBA" id="ARBA00004963"/>
    </source>
</evidence>
<keyword evidence="6 7" id="KW-0862">Zinc</keyword>
<keyword evidence="5 7" id="KW-0378">Hydrolase</keyword>
<feature type="binding site" evidence="7">
    <location>
        <position position="61"/>
    </location>
    <ligand>
        <name>Zn(2+)</name>
        <dbReference type="ChEBI" id="CHEBI:29105"/>
        <label>2</label>
    </ligand>
</feature>
<comment type="function">
    <text evidence="7">Thiolesterase that catalyzes the hydrolysis of S-D-lactoyl-glutathione to form glutathione and D-lactic acid.</text>
</comment>
<proteinExistence type="inferred from homology"/>
<comment type="cofactor">
    <cofactor evidence="7">
        <name>Zn(2+)</name>
        <dbReference type="ChEBI" id="CHEBI:29105"/>
    </cofactor>
    <text evidence="7">Binds 2 Zn(2+) ions per subunit.</text>
</comment>
<dbReference type="InterPro" id="IPR036866">
    <property type="entry name" value="RibonucZ/Hydroxyglut_hydro"/>
</dbReference>
<comment type="catalytic activity">
    <reaction evidence="1 7">
        <text>an S-(2-hydroxyacyl)glutathione + H2O = a 2-hydroxy carboxylate + glutathione + H(+)</text>
        <dbReference type="Rhea" id="RHEA:21864"/>
        <dbReference type="ChEBI" id="CHEBI:15377"/>
        <dbReference type="ChEBI" id="CHEBI:15378"/>
        <dbReference type="ChEBI" id="CHEBI:57925"/>
        <dbReference type="ChEBI" id="CHEBI:58896"/>
        <dbReference type="ChEBI" id="CHEBI:71261"/>
        <dbReference type="EC" id="3.1.2.6"/>
    </reaction>
</comment>
<gene>
    <name evidence="7 9" type="primary">gloB</name>
    <name evidence="9" type="ORF">QWZ14_19080</name>
</gene>
<comment type="caution">
    <text evidence="9">The sequence shown here is derived from an EMBL/GenBank/DDBJ whole genome shotgun (WGS) entry which is preliminary data.</text>
</comment>
<dbReference type="Pfam" id="PF16123">
    <property type="entry name" value="HAGH_C"/>
    <property type="match status" value="1"/>
</dbReference>
<dbReference type="RefSeq" id="WP_290318406.1">
    <property type="nucleotide sequence ID" value="NZ_JAUFPN010000175.1"/>
</dbReference>
<dbReference type="PANTHER" id="PTHR43705">
    <property type="entry name" value="HYDROXYACYLGLUTATHIONE HYDROLASE"/>
    <property type="match status" value="1"/>
</dbReference>
<reference evidence="10" key="1">
    <citation type="journal article" date="2019" name="Int. J. Syst. Evol. Microbiol.">
        <title>The Global Catalogue of Microorganisms (GCM) 10K type strain sequencing project: providing services to taxonomists for standard genome sequencing and annotation.</title>
        <authorList>
            <consortium name="The Broad Institute Genomics Platform"/>
            <consortium name="The Broad Institute Genome Sequencing Center for Infectious Disease"/>
            <person name="Wu L."/>
            <person name="Ma J."/>
        </authorList>
    </citation>
    <scope>NUCLEOTIDE SEQUENCE [LARGE SCALE GENOMIC DNA]</scope>
    <source>
        <strain evidence="10">CECT 7131</strain>
    </source>
</reference>
<dbReference type="PIRSF" id="PIRSF005457">
    <property type="entry name" value="Glx"/>
    <property type="match status" value="1"/>
</dbReference>
<evidence type="ECO:0000256" key="6">
    <source>
        <dbReference type="ARBA" id="ARBA00022833"/>
    </source>
</evidence>
<dbReference type="PANTHER" id="PTHR43705:SF1">
    <property type="entry name" value="HYDROXYACYLGLUTATHIONE HYDROLASE GLOB"/>
    <property type="match status" value="1"/>
</dbReference>
<dbReference type="HAMAP" id="MF_01374">
    <property type="entry name" value="Glyoxalase_2"/>
    <property type="match status" value="1"/>
</dbReference>
<dbReference type="InterPro" id="IPR032282">
    <property type="entry name" value="HAGH_C"/>
</dbReference>
<dbReference type="GO" id="GO:0004416">
    <property type="term" value="F:hydroxyacylglutathione hydrolase activity"/>
    <property type="evidence" value="ECO:0007669"/>
    <property type="project" value="UniProtKB-EC"/>
</dbReference>
<sequence>MPVTVTAVPCLSDNYAWMLRDEATGTVALCDPGEAGPVIAALEAAGGRCDLILLTHHHGDHIDGVAGVQARFGSRVVGAAADAHRLPKLDVVLRPGETVAVGATQGVVIDTPGHTVGHIAFHFAEGDVLLCGDTLFSLGCGRLLEGTPAQMHGSLQALAALPEATLVCCGHEYTESNARFALTVEPENAALAARAAEVKAQRAAGRATVPTTLAQEKATNPFLRARDVARLAAIRAGKDNFR</sequence>
<feature type="binding site" evidence="7">
    <location>
        <position position="58"/>
    </location>
    <ligand>
        <name>Zn(2+)</name>
        <dbReference type="ChEBI" id="CHEBI:29105"/>
        <label>1</label>
    </ligand>
</feature>
<dbReference type="Gene3D" id="3.60.15.10">
    <property type="entry name" value="Ribonuclease Z/Hydroxyacylglutathione hydrolase-like"/>
    <property type="match status" value="1"/>
</dbReference>
<feature type="binding site" evidence="7">
    <location>
        <position position="133"/>
    </location>
    <ligand>
        <name>Zn(2+)</name>
        <dbReference type="ChEBI" id="CHEBI:29105"/>
        <label>2</label>
    </ligand>
</feature>
<dbReference type="InterPro" id="IPR050110">
    <property type="entry name" value="Glyoxalase_II_hydrolase"/>
</dbReference>
<comment type="similarity">
    <text evidence="3 7">Belongs to the metallo-beta-lactamase superfamily. Glyoxalase II family.</text>
</comment>
<feature type="binding site" evidence="7">
    <location>
        <position position="133"/>
    </location>
    <ligand>
        <name>Zn(2+)</name>
        <dbReference type="ChEBI" id="CHEBI:29105"/>
        <label>1</label>
    </ligand>
</feature>
<dbReference type="EMBL" id="JAUFPN010000175">
    <property type="protein sequence ID" value="MDN3566481.1"/>
    <property type="molecule type" value="Genomic_DNA"/>
</dbReference>
<comment type="subunit">
    <text evidence="7">Monomer.</text>
</comment>
<evidence type="ECO:0000256" key="4">
    <source>
        <dbReference type="ARBA" id="ARBA00022723"/>
    </source>
</evidence>
<dbReference type="CDD" id="cd07723">
    <property type="entry name" value="hydroxyacylglutathione_hydrolase_MBL-fold"/>
    <property type="match status" value="1"/>
</dbReference>
<dbReference type="EC" id="3.1.2.6" evidence="7"/>
<evidence type="ECO:0000313" key="9">
    <source>
        <dbReference type="EMBL" id="MDN3566481.1"/>
    </source>
</evidence>
<protein>
    <recommendedName>
        <fullName evidence="7">Hydroxyacylglutathione hydrolase</fullName>
        <ecNumber evidence="7">3.1.2.6</ecNumber>
    </recommendedName>
    <alternativeName>
        <fullName evidence="7">Glyoxalase II</fullName>
        <shortName evidence="7">Glx II</shortName>
    </alternativeName>
</protein>
<feature type="binding site" evidence="7">
    <location>
        <position position="114"/>
    </location>
    <ligand>
        <name>Zn(2+)</name>
        <dbReference type="ChEBI" id="CHEBI:29105"/>
        <label>1</label>
    </ligand>
</feature>
<feature type="binding site" evidence="7">
    <location>
        <position position="171"/>
    </location>
    <ligand>
        <name>Zn(2+)</name>
        <dbReference type="ChEBI" id="CHEBI:29105"/>
        <label>2</label>
    </ligand>
</feature>
<comment type="pathway">
    <text evidence="2 7">Secondary metabolite metabolism; methylglyoxal degradation; (R)-lactate from methylglyoxal: step 2/2.</text>
</comment>
<feature type="domain" description="Metallo-beta-lactamase" evidence="8">
    <location>
        <begin position="13"/>
        <end position="171"/>
    </location>
</feature>
<dbReference type="Proteomes" id="UP001529369">
    <property type="component" value="Unassembled WGS sequence"/>
</dbReference>
<dbReference type="InterPro" id="IPR017782">
    <property type="entry name" value="Hydroxyacylglutathione_Hdrlase"/>
</dbReference>
<dbReference type="Pfam" id="PF00753">
    <property type="entry name" value="Lactamase_B"/>
    <property type="match status" value="1"/>
</dbReference>
<dbReference type="SMART" id="SM00849">
    <property type="entry name" value="Lactamase_B"/>
    <property type="match status" value="1"/>
</dbReference>
<feature type="binding site" evidence="7">
    <location>
        <position position="60"/>
    </location>
    <ligand>
        <name>Zn(2+)</name>
        <dbReference type="ChEBI" id="CHEBI:29105"/>
        <label>2</label>
    </ligand>
</feature>
<evidence type="ECO:0000256" key="7">
    <source>
        <dbReference type="HAMAP-Rule" id="MF_01374"/>
    </source>
</evidence>
<organism evidence="9 10">
    <name type="scientific">Paeniroseomonas aquatica</name>
    <dbReference type="NCBI Taxonomy" id="373043"/>
    <lineage>
        <taxon>Bacteria</taxon>
        <taxon>Pseudomonadati</taxon>
        <taxon>Pseudomonadota</taxon>
        <taxon>Alphaproteobacteria</taxon>
        <taxon>Acetobacterales</taxon>
        <taxon>Acetobacteraceae</taxon>
        <taxon>Paeniroseomonas</taxon>
    </lineage>
</organism>
<dbReference type="SUPFAM" id="SSF56281">
    <property type="entry name" value="Metallo-hydrolase/oxidoreductase"/>
    <property type="match status" value="1"/>
</dbReference>